<sequence length="94" mass="10170">MEALRPATVQRLLGFSAGTFVASLVYVSTARLVWRQTSEAAQQLGAPAPRKVESTAQDQPLLGPKFWATMTRRWNQGVDATVGALATELAKRGI</sequence>
<organism evidence="2 3">
    <name type="scientific">Tetrabaena socialis</name>
    <dbReference type="NCBI Taxonomy" id="47790"/>
    <lineage>
        <taxon>Eukaryota</taxon>
        <taxon>Viridiplantae</taxon>
        <taxon>Chlorophyta</taxon>
        <taxon>core chlorophytes</taxon>
        <taxon>Chlorophyceae</taxon>
        <taxon>CS clade</taxon>
        <taxon>Chlamydomonadales</taxon>
        <taxon>Tetrabaenaceae</taxon>
        <taxon>Tetrabaena</taxon>
    </lineage>
</organism>
<keyword evidence="1" id="KW-0472">Membrane</keyword>
<keyword evidence="1" id="KW-1133">Transmembrane helix</keyword>
<dbReference type="EMBL" id="PGGS01000342">
    <property type="protein sequence ID" value="PNH05009.1"/>
    <property type="molecule type" value="Genomic_DNA"/>
</dbReference>
<dbReference type="Proteomes" id="UP000236333">
    <property type="component" value="Unassembled WGS sequence"/>
</dbReference>
<feature type="transmembrane region" description="Helical" evidence="1">
    <location>
        <begin position="12"/>
        <end position="34"/>
    </location>
</feature>
<comment type="caution">
    <text evidence="2">The sequence shown here is derived from an EMBL/GenBank/DDBJ whole genome shotgun (WGS) entry which is preliminary data.</text>
</comment>
<gene>
    <name evidence="2" type="ORF">TSOC_008774</name>
</gene>
<keyword evidence="1" id="KW-0812">Transmembrane</keyword>
<protein>
    <submittedName>
        <fullName evidence="2">Uncharacterized protein</fullName>
    </submittedName>
</protein>
<evidence type="ECO:0000313" key="3">
    <source>
        <dbReference type="Proteomes" id="UP000236333"/>
    </source>
</evidence>
<evidence type="ECO:0000313" key="2">
    <source>
        <dbReference type="EMBL" id="PNH05009.1"/>
    </source>
</evidence>
<reference evidence="2 3" key="1">
    <citation type="journal article" date="2017" name="Mol. Biol. Evol.">
        <title>The 4-celled Tetrabaena socialis nuclear genome reveals the essential components for genetic control of cell number at the origin of multicellularity in the volvocine lineage.</title>
        <authorList>
            <person name="Featherston J."/>
            <person name="Arakaki Y."/>
            <person name="Hanschen E.R."/>
            <person name="Ferris P.J."/>
            <person name="Michod R.E."/>
            <person name="Olson B.J.S.C."/>
            <person name="Nozaki H."/>
            <person name="Durand P.M."/>
        </authorList>
    </citation>
    <scope>NUCLEOTIDE SEQUENCE [LARGE SCALE GENOMIC DNA]</scope>
    <source>
        <strain evidence="2 3">NIES-571</strain>
    </source>
</reference>
<dbReference type="AlphaFoldDB" id="A0A2J7ZXL5"/>
<dbReference type="OrthoDB" id="525863at2759"/>
<keyword evidence="3" id="KW-1185">Reference proteome</keyword>
<proteinExistence type="predicted"/>
<name>A0A2J7ZXL5_9CHLO</name>
<evidence type="ECO:0000256" key="1">
    <source>
        <dbReference type="SAM" id="Phobius"/>
    </source>
</evidence>
<accession>A0A2J7ZXL5</accession>